<gene>
    <name evidence="4" type="ORF">CTOB1V02_LOCUS15272</name>
</gene>
<reference evidence="4" key="1">
    <citation type="submission" date="2020-11" db="EMBL/GenBank/DDBJ databases">
        <authorList>
            <person name="Tran Van P."/>
        </authorList>
    </citation>
    <scope>NUCLEOTIDE SEQUENCE</scope>
</reference>
<dbReference type="Pfam" id="PF01326">
    <property type="entry name" value="PPDK_N"/>
    <property type="match status" value="1"/>
</dbReference>
<dbReference type="PANTHER" id="PTHR22931">
    <property type="entry name" value="PHOSPHOENOLPYRUVATE DIKINASE-RELATED"/>
    <property type="match status" value="1"/>
</dbReference>
<accession>A0A7R8WTB4</accession>
<feature type="non-terminal residue" evidence="4">
    <location>
        <position position="128"/>
    </location>
</feature>
<dbReference type="Gene3D" id="1.10.189.10">
    <property type="entry name" value="Pyruvate Phosphate Dikinase, domain 2"/>
    <property type="match status" value="1"/>
</dbReference>
<dbReference type="InterPro" id="IPR002192">
    <property type="entry name" value="PPDK_AMP/ATP-bd"/>
</dbReference>
<dbReference type="EMBL" id="OB688298">
    <property type="protein sequence ID" value="CAD7237457.1"/>
    <property type="molecule type" value="Genomic_DNA"/>
</dbReference>
<name>A0A7R8WTB4_9CRUS</name>
<dbReference type="GO" id="GO:0050242">
    <property type="term" value="F:pyruvate, phosphate dikinase activity"/>
    <property type="evidence" value="ECO:0007669"/>
    <property type="project" value="InterPro"/>
</dbReference>
<feature type="domain" description="PEP-utilising enzyme mobile" evidence="2">
    <location>
        <begin position="101"/>
        <end position="128"/>
    </location>
</feature>
<dbReference type="GO" id="GO:0005524">
    <property type="term" value="F:ATP binding"/>
    <property type="evidence" value="ECO:0007669"/>
    <property type="project" value="InterPro"/>
</dbReference>
<dbReference type="SUPFAM" id="SSF56059">
    <property type="entry name" value="Glutathione synthetase ATP-binding domain-like"/>
    <property type="match status" value="1"/>
</dbReference>
<dbReference type="Gene3D" id="3.30.470.20">
    <property type="entry name" value="ATP-grasp fold, B domain"/>
    <property type="match status" value="1"/>
</dbReference>
<evidence type="ECO:0000259" key="2">
    <source>
        <dbReference type="Pfam" id="PF00391"/>
    </source>
</evidence>
<protein>
    <submittedName>
        <fullName evidence="4">Uncharacterized protein</fullName>
    </submittedName>
</protein>
<evidence type="ECO:0000259" key="3">
    <source>
        <dbReference type="Pfam" id="PF01326"/>
    </source>
</evidence>
<dbReference type="SUPFAM" id="SSF52009">
    <property type="entry name" value="Phosphohistidine domain"/>
    <property type="match status" value="1"/>
</dbReference>
<evidence type="ECO:0000313" key="4">
    <source>
        <dbReference type="EMBL" id="CAD7237457.1"/>
    </source>
</evidence>
<comment type="similarity">
    <text evidence="1">Belongs to the PEP-utilizing enzyme family.</text>
</comment>
<sequence>MQDMEFTIQDGKLWILQTRNGKRTGAAMVKIAMDFLKEGLITEEEAILRIEPNKLDELLHPVFDPEALKAAHIIAQGLPASPGAATGKIVFFADETTKFKHSILVRIETSPEDLEGMNIAKGILTARG</sequence>
<proteinExistence type="inferred from homology"/>
<dbReference type="InterPro" id="IPR008279">
    <property type="entry name" value="PEP-util_enz_mobile_dom"/>
</dbReference>
<dbReference type="OrthoDB" id="10256745at2759"/>
<feature type="domain" description="Pyruvate phosphate dikinase AMP/ATP-binding" evidence="3">
    <location>
        <begin position="1"/>
        <end position="38"/>
    </location>
</feature>
<dbReference type="Pfam" id="PF00391">
    <property type="entry name" value="PEP-utilizers"/>
    <property type="match status" value="1"/>
</dbReference>
<evidence type="ECO:0000256" key="1">
    <source>
        <dbReference type="ARBA" id="ARBA00007837"/>
    </source>
</evidence>
<dbReference type="AlphaFoldDB" id="A0A7R8WTB4"/>
<dbReference type="Gene3D" id="3.50.30.10">
    <property type="entry name" value="Phosphohistidine domain"/>
    <property type="match status" value="1"/>
</dbReference>
<dbReference type="InterPro" id="IPR036637">
    <property type="entry name" value="Phosphohistidine_dom_sf"/>
</dbReference>
<dbReference type="PANTHER" id="PTHR22931:SF9">
    <property type="entry name" value="PYRUVATE, PHOSPHATE DIKINASE 1, CHLOROPLASTIC"/>
    <property type="match status" value="1"/>
</dbReference>
<dbReference type="GO" id="GO:0016301">
    <property type="term" value="F:kinase activity"/>
    <property type="evidence" value="ECO:0007669"/>
    <property type="project" value="InterPro"/>
</dbReference>
<dbReference type="InterPro" id="IPR010121">
    <property type="entry name" value="Pyruvate_phosphate_dikinase"/>
</dbReference>
<organism evidence="4">
    <name type="scientific">Cyprideis torosa</name>
    <dbReference type="NCBI Taxonomy" id="163714"/>
    <lineage>
        <taxon>Eukaryota</taxon>
        <taxon>Metazoa</taxon>
        <taxon>Ecdysozoa</taxon>
        <taxon>Arthropoda</taxon>
        <taxon>Crustacea</taxon>
        <taxon>Oligostraca</taxon>
        <taxon>Ostracoda</taxon>
        <taxon>Podocopa</taxon>
        <taxon>Podocopida</taxon>
        <taxon>Cytherocopina</taxon>
        <taxon>Cytheroidea</taxon>
        <taxon>Cytherideidae</taxon>
        <taxon>Cyprideis</taxon>
    </lineage>
</organism>